<feature type="coiled-coil region" evidence="1">
    <location>
        <begin position="5"/>
        <end position="63"/>
    </location>
</feature>
<dbReference type="AlphaFoldDB" id="A0A6P9A6H9"/>
<keyword evidence="1" id="KW-0175">Coiled coil</keyword>
<gene>
    <name evidence="4" type="primary">LOC117652218</name>
</gene>
<evidence type="ECO:0000313" key="4">
    <source>
        <dbReference type="RefSeq" id="XP_034252849.1"/>
    </source>
</evidence>
<dbReference type="Proteomes" id="UP000515158">
    <property type="component" value="Unplaced"/>
</dbReference>
<evidence type="ECO:0000256" key="2">
    <source>
        <dbReference type="SAM" id="MobiDB-lite"/>
    </source>
</evidence>
<evidence type="ECO:0000313" key="3">
    <source>
        <dbReference type="Proteomes" id="UP000515158"/>
    </source>
</evidence>
<sequence>MDGDIQVAEQLAKEAEQCLASLARKMQLYQSKFDIFQKQEALAEKEERELLQCIKELKDLELVYNRESEDAHKKLVQKGVQFQELTSQASELLSERALQLETAQLRALIGELQAEETRLSQETGPFPAWDPAAVPSLLAKSRALKQTFQELAAEHQQVDRPAVPAAAHVGAHNIVGDPQVAAAEVTALSAPPRQNRESDSCGADCARL</sequence>
<name>A0A6P9A6H9_THRPL</name>
<accession>A0A6P9A6H9</accession>
<proteinExistence type="predicted"/>
<evidence type="ECO:0000256" key="1">
    <source>
        <dbReference type="SAM" id="Coils"/>
    </source>
</evidence>
<dbReference type="RefSeq" id="XP_034252849.1">
    <property type="nucleotide sequence ID" value="XM_034396958.1"/>
</dbReference>
<feature type="region of interest" description="Disordered" evidence="2">
    <location>
        <begin position="188"/>
        <end position="208"/>
    </location>
</feature>
<dbReference type="GeneID" id="117652218"/>
<keyword evidence="3" id="KW-1185">Reference proteome</keyword>
<reference evidence="4" key="1">
    <citation type="submission" date="2025-08" db="UniProtKB">
        <authorList>
            <consortium name="RefSeq"/>
        </authorList>
    </citation>
    <scope>IDENTIFICATION</scope>
    <source>
        <tissue evidence="4">Total insect</tissue>
    </source>
</reference>
<protein>
    <submittedName>
        <fullName evidence="4">Uncharacterized protein LOC117652218</fullName>
    </submittedName>
</protein>
<dbReference type="OrthoDB" id="10640314at2759"/>
<organism evidence="4">
    <name type="scientific">Thrips palmi</name>
    <name type="common">Melon thrips</name>
    <dbReference type="NCBI Taxonomy" id="161013"/>
    <lineage>
        <taxon>Eukaryota</taxon>
        <taxon>Metazoa</taxon>
        <taxon>Ecdysozoa</taxon>
        <taxon>Arthropoda</taxon>
        <taxon>Hexapoda</taxon>
        <taxon>Insecta</taxon>
        <taxon>Pterygota</taxon>
        <taxon>Neoptera</taxon>
        <taxon>Paraneoptera</taxon>
        <taxon>Thysanoptera</taxon>
        <taxon>Terebrantia</taxon>
        <taxon>Thripoidea</taxon>
        <taxon>Thripidae</taxon>
        <taxon>Thrips</taxon>
    </lineage>
</organism>
<dbReference type="KEGG" id="tpal:117652218"/>
<dbReference type="InParanoid" id="A0A6P9A6H9"/>